<evidence type="ECO:0000256" key="7">
    <source>
        <dbReference type="ARBA" id="ARBA00025067"/>
    </source>
</evidence>
<dbReference type="InterPro" id="IPR017925">
    <property type="entry name" value="DHFR_CS"/>
</dbReference>
<dbReference type="PANTHER" id="PTHR48069">
    <property type="entry name" value="DIHYDROFOLATE REDUCTASE"/>
    <property type="match status" value="1"/>
</dbReference>
<dbReference type="PANTHER" id="PTHR48069:SF3">
    <property type="entry name" value="DIHYDROFOLATE REDUCTASE"/>
    <property type="match status" value="1"/>
</dbReference>
<dbReference type="PROSITE" id="PS51330">
    <property type="entry name" value="DHFR_2"/>
    <property type="match status" value="1"/>
</dbReference>
<evidence type="ECO:0000256" key="3">
    <source>
        <dbReference type="ARBA" id="ARBA00012856"/>
    </source>
</evidence>
<dbReference type="Pfam" id="PF00186">
    <property type="entry name" value="DHFR_1"/>
    <property type="match status" value="1"/>
</dbReference>
<evidence type="ECO:0000256" key="8">
    <source>
        <dbReference type="PIRNR" id="PIRNR000194"/>
    </source>
</evidence>
<evidence type="ECO:0000256" key="2">
    <source>
        <dbReference type="ARBA" id="ARBA00009539"/>
    </source>
</evidence>
<dbReference type="EC" id="1.5.1.3" evidence="3 8"/>
<dbReference type="RefSeq" id="WP_281914400.1">
    <property type="nucleotide sequence ID" value="NZ_AP026966.1"/>
</dbReference>
<sequence length="165" mass="18244">MGDAALTLVVAIDARRGIGIDNQLPWHLPEDLAHFKRVTLGKPIVMGRKTFDSIGRPLPKRRNIVITRNPAWLHEGVETAGSLQAAIALLHGEPASIIGGAQIFTEAVQLADRMIVTEIDHVFPCDTFFPPIDPAVWEETAREAQHSEANGFDLAYVTYQRRKEA</sequence>
<dbReference type="EMBL" id="AP026966">
    <property type="protein sequence ID" value="BDT58946.1"/>
    <property type="molecule type" value="Genomic_DNA"/>
</dbReference>
<dbReference type="InterPro" id="IPR024072">
    <property type="entry name" value="DHFR-like_dom_sf"/>
</dbReference>
<dbReference type="InterPro" id="IPR001796">
    <property type="entry name" value="DHFR_dom"/>
</dbReference>
<dbReference type="PROSITE" id="PS00075">
    <property type="entry name" value="DHFR_1"/>
    <property type="match status" value="1"/>
</dbReference>
<proteinExistence type="inferred from homology"/>
<organism evidence="11 12">
    <name type="scientific">Massilia varians</name>
    <dbReference type="NCBI Taxonomy" id="457921"/>
    <lineage>
        <taxon>Bacteria</taxon>
        <taxon>Pseudomonadati</taxon>
        <taxon>Pseudomonadota</taxon>
        <taxon>Betaproteobacteria</taxon>
        <taxon>Burkholderiales</taxon>
        <taxon>Oxalobacteraceae</taxon>
        <taxon>Telluria group</taxon>
        <taxon>Massilia</taxon>
    </lineage>
</organism>
<dbReference type="SUPFAM" id="SSF53597">
    <property type="entry name" value="Dihydrofolate reductase-like"/>
    <property type="match status" value="1"/>
</dbReference>
<evidence type="ECO:0000313" key="11">
    <source>
        <dbReference type="EMBL" id="BDT58946.1"/>
    </source>
</evidence>
<reference evidence="11" key="1">
    <citation type="submission" date="2022-11" db="EMBL/GenBank/DDBJ databases">
        <title>Isolation and characterization of PLA-degrading bacterium Massilia sp. from Antarctic soil.</title>
        <authorList>
            <person name="Sato K."/>
            <person name="Gomez-Fuentes C."/>
            <person name="Ahmad S.A."/>
            <person name="Zulkharnain A."/>
        </authorList>
    </citation>
    <scope>NUCLEOTIDE SEQUENCE</scope>
    <source>
        <strain evidence="11">N-3</strain>
    </source>
</reference>
<evidence type="ECO:0000259" key="10">
    <source>
        <dbReference type="PROSITE" id="PS51330"/>
    </source>
</evidence>
<dbReference type="Proteomes" id="UP001163336">
    <property type="component" value="Chromosome"/>
</dbReference>
<evidence type="ECO:0000313" key="12">
    <source>
        <dbReference type="Proteomes" id="UP001163336"/>
    </source>
</evidence>
<evidence type="ECO:0000256" key="1">
    <source>
        <dbReference type="ARBA" id="ARBA00004903"/>
    </source>
</evidence>
<dbReference type="Gene3D" id="3.40.430.10">
    <property type="entry name" value="Dihydrofolate Reductase, subunit A"/>
    <property type="match status" value="1"/>
</dbReference>
<keyword evidence="6 8" id="KW-0560">Oxidoreductase</keyword>
<keyword evidence="5 8" id="KW-0521">NADP</keyword>
<comment type="function">
    <text evidence="7 8">Key enzyme in folate metabolism. Catalyzes an essential reaction for de novo glycine and purine synthesis, and for DNA precursor synthesis.</text>
</comment>
<evidence type="ECO:0000256" key="6">
    <source>
        <dbReference type="ARBA" id="ARBA00023002"/>
    </source>
</evidence>
<evidence type="ECO:0000256" key="9">
    <source>
        <dbReference type="RuleBase" id="RU004474"/>
    </source>
</evidence>
<protein>
    <recommendedName>
        <fullName evidence="3 8">Dihydrofolate reductase</fullName>
        <ecNumber evidence="3 8">1.5.1.3</ecNumber>
    </recommendedName>
</protein>
<dbReference type="InterPro" id="IPR012259">
    <property type="entry name" value="DHFR"/>
</dbReference>
<accession>A0ABN6TFJ2</accession>
<evidence type="ECO:0000256" key="5">
    <source>
        <dbReference type="ARBA" id="ARBA00022857"/>
    </source>
</evidence>
<comment type="catalytic activity">
    <reaction evidence="8">
        <text>(6S)-5,6,7,8-tetrahydrofolate + NADP(+) = 7,8-dihydrofolate + NADPH + H(+)</text>
        <dbReference type="Rhea" id="RHEA:15009"/>
        <dbReference type="ChEBI" id="CHEBI:15378"/>
        <dbReference type="ChEBI" id="CHEBI:57451"/>
        <dbReference type="ChEBI" id="CHEBI:57453"/>
        <dbReference type="ChEBI" id="CHEBI:57783"/>
        <dbReference type="ChEBI" id="CHEBI:58349"/>
        <dbReference type="EC" id="1.5.1.3"/>
    </reaction>
</comment>
<name>A0ABN6TFJ2_9BURK</name>
<dbReference type="PIRSF" id="PIRSF000194">
    <property type="entry name" value="DHFR"/>
    <property type="match status" value="1"/>
</dbReference>
<keyword evidence="4 8" id="KW-0554">One-carbon metabolism</keyword>
<dbReference type="PRINTS" id="PR00070">
    <property type="entry name" value="DHFR"/>
</dbReference>
<comment type="pathway">
    <text evidence="1 8">Cofactor biosynthesis; tetrahydrofolate biosynthesis; 5,6,7,8-tetrahydrofolate from 7,8-dihydrofolate: step 1/1.</text>
</comment>
<comment type="similarity">
    <text evidence="2 8 9">Belongs to the dihydrofolate reductase family.</text>
</comment>
<feature type="domain" description="DHFR" evidence="10">
    <location>
        <begin position="5"/>
        <end position="161"/>
    </location>
</feature>
<keyword evidence="12" id="KW-1185">Reference proteome</keyword>
<dbReference type="CDD" id="cd00209">
    <property type="entry name" value="DHFR"/>
    <property type="match status" value="1"/>
</dbReference>
<gene>
    <name evidence="11" type="primary">folA</name>
    <name evidence="11" type="ORF">MasN3_24400</name>
</gene>
<evidence type="ECO:0000256" key="4">
    <source>
        <dbReference type="ARBA" id="ARBA00022563"/>
    </source>
</evidence>